<protein>
    <submittedName>
        <fullName evidence="2">Putative F-box domain, FBD domain, leucine-rich repeat domain, L domain-containing protein</fullName>
    </submittedName>
</protein>
<dbReference type="SUPFAM" id="SSF52047">
    <property type="entry name" value="RNI-like"/>
    <property type="match status" value="1"/>
</dbReference>
<keyword evidence="3" id="KW-1185">Reference proteome</keyword>
<dbReference type="Gene3D" id="3.80.10.10">
    <property type="entry name" value="Ribonuclease Inhibitor"/>
    <property type="match status" value="1"/>
</dbReference>
<proteinExistence type="predicted"/>
<feature type="region of interest" description="Disordered" evidence="1">
    <location>
        <begin position="1"/>
        <end position="25"/>
    </location>
</feature>
<evidence type="ECO:0000313" key="3">
    <source>
        <dbReference type="Proteomes" id="UP000447434"/>
    </source>
</evidence>
<organism evidence="2 3">
    <name type="scientific">Lupinus albus</name>
    <name type="common">White lupine</name>
    <name type="synonym">Lupinus termis</name>
    <dbReference type="NCBI Taxonomy" id="3870"/>
    <lineage>
        <taxon>Eukaryota</taxon>
        <taxon>Viridiplantae</taxon>
        <taxon>Streptophyta</taxon>
        <taxon>Embryophyta</taxon>
        <taxon>Tracheophyta</taxon>
        <taxon>Spermatophyta</taxon>
        <taxon>Magnoliopsida</taxon>
        <taxon>eudicotyledons</taxon>
        <taxon>Gunneridae</taxon>
        <taxon>Pentapetalae</taxon>
        <taxon>rosids</taxon>
        <taxon>fabids</taxon>
        <taxon>Fabales</taxon>
        <taxon>Fabaceae</taxon>
        <taxon>Papilionoideae</taxon>
        <taxon>50 kb inversion clade</taxon>
        <taxon>genistoids sensu lato</taxon>
        <taxon>core genistoids</taxon>
        <taxon>Genisteae</taxon>
        <taxon>Lupinus</taxon>
    </lineage>
</organism>
<dbReference type="InterPro" id="IPR055411">
    <property type="entry name" value="LRR_FXL15/At3g58940/PEG3-like"/>
</dbReference>
<feature type="compositionally biased region" description="Basic and acidic residues" evidence="1">
    <location>
        <begin position="8"/>
        <end position="22"/>
    </location>
</feature>
<dbReference type="Proteomes" id="UP000447434">
    <property type="component" value="Chromosome 7"/>
</dbReference>
<dbReference type="InterPro" id="IPR006566">
    <property type="entry name" value="FBD"/>
</dbReference>
<sequence>MMLNPNERSGKRSKMEMEKGSDDEMPDFTKAVPVDVLSHILTFLTIDEAIRSSILSKKWKNAWRNTKHIELVEKKMMKPLTQLLLSRQPAETTKATLKNGPSRYALLVYRIMFRHYGDLDSCRILHLWKSLMYGEVQSWVQHLLRTKKGVQKLSLECEPDDGEMKQYYISKEDFPKLHFSIGVLETLESLELINYTIRCSNGFVGCDILTTLKLEKINLDDVTLNDILDNCEVLENFTLKDSTGFNKLIIMNETLQVLKLQGLCVDELQVSCEDLELLLLDSIICPTNAATIYTPNLTTFSSYCYSLFGNMDAVKEGYSIVKACEILAHSAKAYPSSSIFQNLSTLSMDLDLNYIRDAQDLSSVLQLCTSLQVLEICLPDFENPIIGSSNDYDLPYPMSMFWEKQELCHCVNEKLKFVHMKAFKGKELEVEFVKYLIAKATMMKKVTIFCNDKIEDAETMFSSLPTASTNLSINFKVNAK</sequence>
<dbReference type="AlphaFoldDB" id="A0A6A5N2K5"/>
<dbReference type="SMART" id="SM00579">
    <property type="entry name" value="FBD"/>
    <property type="match status" value="1"/>
</dbReference>
<comment type="caution">
    <text evidence="2">The sequence shown here is derived from an EMBL/GenBank/DDBJ whole genome shotgun (WGS) entry which is preliminary data.</text>
</comment>
<dbReference type="InterPro" id="IPR032675">
    <property type="entry name" value="LRR_dom_sf"/>
</dbReference>
<evidence type="ECO:0000256" key="1">
    <source>
        <dbReference type="SAM" id="MobiDB-lite"/>
    </source>
</evidence>
<dbReference type="Pfam" id="PF08387">
    <property type="entry name" value="FBD"/>
    <property type="match status" value="1"/>
</dbReference>
<gene>
    <name evidence="2" type="ORF">Lalb_Chr07g0195621</name>
</gene>
<dbReference type="EMBL" id="WOCE01000007">
    <property type="protein sequence ID" value="KAE9611231.1"/>
    <property type="molecule type" value="Genomic_DNA"/>
</dbReference>
<name>A0A6A5N2K5_LUPAL</name>
<reference evidence="3" key="1">
    <citation type="journal article" date="2020" name="Nat. Commun.">
        <title>Genome sequence of the cluster root forming white lupin.</title>
        <authorList>
            <person name="Hufnagel B."/>
            <person name="Marques A."/>
            <person name="Soriano A."/>
            <person name="Marques L."/>
            <person name="Divol F."/>
            <person name="Doumas P."/>
            <person name="Sallet E."/>
            <person name="Mancinotti D."/>
            <person name="Carrere S."/>
            <person name="Marande W."/>
            <person name="Arribat S."/>
            <person name="Keller J."/>
            <person name="Huneau C."/>
            <person name="Blein T."/>
            <person name="Aime D."/>
            <person name="Laguerre M."/>
            <person name="Taylor J."/>
            <person name="Schubert V."/>
            <person name="Nelson M."/>
            <person name="Geu-Flores F."/>
            <person name="Crespi M."/>
            <person name="Gallardo-Guerrero K."/>
            <person name="Delaux P.-M."/>
            <person name="Salse J."/>
            <person name="Berges H."/>
            <person name="Guyot R."/>
            <person name="Gouzy J."/>
            <person name="Peret B."/>
        </authorList>
    </citation>
    <scope>NUCLEOTIDE SEQUENCE [LARGE SCALE GENOMIC DNA]</scope>
    <source>
        <strain evidence="3">cv. Amiga</strain>
    </source>
</reference>
<dbReference type="InterPro" id="IPR001810">
    <property type="entry name" value="F-box_dom"/>
</dbReference>
<dbReference type="Pfam" id="PF24758">
    <property type="entry name" value="LRR_At5g56370"/>
    <property type="match status" value="1"/>
</dbReference>
<dbReference type="PANTHER" id="PTHR34145:SF28">
    <property type="entry name" value="F-BOX DOMAIN-CONTAINING PROTEIN"/>
    <property type="match status" value="1"/>
</dbReference>
<dbReference type="OrthoDB" id="1425134at2759"/>
<dbReference type="InterPro" id="IPR036047">
    <property type="entry name" value="F-box-like_dom_sf"/>
</dbReference>
<dbReference type="InterPro" id="IPR053772">
    <property type="entry name" value="At1g61320/At1g61330-like"/>
</dbReference>
<accession>A0A6A5N2K5</accession>
<evidence type="ECO:0000313" key="2">
    <source>
        <dbReference type="EMBL" id="KAE9611231.1"/>
    </source>
</evidence>
<dbReference type="Pfam" id="PF00646">
    <property type="entry name" value="F-box"/>
    <property type="match status" value="1"/>
</dbReference>
<dbReference type="PANTHER" id="PTHR34145">
    <property type="entry name" value="OS02G0105600 PROTEIN"/>
    <property type="match status" value="1"/>
</dbReference>
<dbReference type="SUPFAM" id="SSF81383">
    <property type="entry name" value="F-box domain"/>
    <property type="match status" value="1"/>
</dbReference>